<sequence length="73" mass="8318">MVQAYKSEADMDTRVLLGDFTYDIKGPPLQFFVIKVCASRTVAYYGNEYILIPDSARLPSENNRDGGHEQLWC</sequence>
<dbReference type="Proteomes" id="UP000024635">
    <property type="component" value="Unassembled WGS sequence"/>
</dbReference>
<proteinExistence type="predicted"/>
<dbReference type="OrthoDB" id="342281at2759"/>
<dbReference type="EMBL" id="JARK01001559">
    <property type="protein sequence ID" value="EYB90137.1"/>
    <property type="molecule type" value="Genomic_DNA"/>
</dbReference>
<evidence type="ECO:0000313" key="2">
    <source>
        <dbReference type="Proteomes" id="UP000024635"/>
    </source>
</evidence>
<reference evidence="2" key="1">
    <citation type="journal article" date="2015" name="Nat. Genet.">
        <title>The genome and transcriptome of the zoonotic hookworm Ancylostoma ceylanicum identify infection-specific gene families.</title>
        <authorList>
            <person name="Schwarz E.M."/>
            <person name="Hu Y."/>
            <person name="Antoshechkin I."/>
            <person name="Miller M.M."/>
            <person name="Sternberg P.W."/>
            <person name="Aroian R.V."/>
        </authorList>
    </citation>
    <scope>NUCLEOTIDE SEQUENCE</scope>
    <source>
        <strain evidence="2">HY135</strain>
    </source>
</reference>
<keyword evidence="2" id="KW-1185">Reference proteome</keyword>
<organism evidence="1 2">
    <name type="scientific">Ancylostoma ceylanicum</name>
    <dbReference type="NCBI Taxonomy" id="53326"/>
    <lineage>
        <taxon>Eukaryota</taxon>
        <taxon>Metazoa</taxon>
        <taxon>Ecdysozoa</taxon>
        <taxon>Nematoda</taxon>
        <taxon>Chromadorea</taxon>
        <taxon>Rhabditida</taxon>
        <taxon>Rhabditina</taxon>
        <taxon>Rhabditomorpha</taxon>
        <taxon>Strongyloidea</taxon>
        <taxon>Ancylostomatidae</taxon>
        <taxon>Ancylostomatinae</taxon>
        <taxon>Ancylostoma</taxon>
    </lineage>
</organism>
<protein>
    <submittedName>
        <fullName evidence="1">Uncharacterized protein</fullName>
    </submittedName>
</protein>
<gene>
    <name evidence="1" type="primary">Acey_s0223.g2673</name>
    <name evidence="1" type="synonym">Acey-unc-84</name>
    <name evidence="1" type="ORF">Y032_0223g2673</name>
</gene>
<comment type="caution">
    <text evidence="1">The sequence shown here is derived from an EMBL/GenBank/DDBJ whole genome shotgun (WGS) entry which is preliminary data.</text>
</comment>
<name>A0A016SIC5_9BILA</name>
<evidence type="ECO:0000313" key="1">
    <source>
        <dbReference type="EMBL" id="EYB90137.1"/>
    </source>
</evidence>
<accession>A0A016SIC5</accession>
<dbReference type="AlphaFoldDB" id="A0A016SIC5"/>